<sequence length="286" mass="31896">MPALRTLQTFVNTWECDENDHMNVQFYYSKFDDAALVFQTLIGLDEQLSPRARRHVRYHAELRGGEQVAIQSSFVSSDDSGTVLQHIMLETHSGRLAATAIDYYSEQAIGEFSDVTEPLDPRAVSRSLLHSLEDTDITRQVREAQGFPVTSRGVVRAEHCGKDGVARDQAYISCVSDAASHAWELVGLSGGWLGERGFGRVAVEMRLSVFEPLRLGDIFELRTSFIASRSKSFSKRYDIFNLKTGKLCAVNEATAMILNHTTRKSEAIPDFAQEAIRALSSSKIEI</sequence>
<dbReference type="GO" id="GO:0047617">
    <property type="term" value="F:fatty acyl-CoA hydrolase activity"/>
    <property type="evidence" value="ECO:0007669"/>
    <property type="project" value="TreeGrafter"/>
</dbReference>
<evidence type="ECO:0000313" key="3">
    <source>
        <dbReference type="EMBL" id="SNZ05053.1"/>
    </source>
</evidence>
<name>A0A285N813_9HYPH</name>
<dbReference type="PANTHER" id="PTHR31793">
    <property type="entry name" value="4-HYDROXYBENZOYL-COA THIOESTERASE FAMILY MEMBER"/>
    <property type="match status" value="1"/>
</dbReference>
<protein>
    <submittedName>
        <fullName evidence="3">Acyl-CoA thioester hydrolase</fullName>
    </submittedName>
</protein>
<proteinExistence type="inferred from homology"/>
<dbReference type="Pfam" id="PF13279">
    <property type="entry name" value="4HBT_2"/>
    <property type="match status" value="2"/>
</dbReference>
<reference evidence="3 4" key="1">
    <citation type="submission" date="2017-09" db="EMBL/GenBank/DDBJ databases">
        <authorList>
            <person name="Ehlers B."/>
            <person name="Leendertz F.H."/>
        </authorList>
    </citation>
    <scope>NUCLEOTIDE SEQUENCE [LARGE SCALE GENOMIC DNA]</scope>
    <source>
        <strain evidence="3 4">DSM 18289</strain>
    </source>
</reference>
<dbReference type="InterPro" id="IPR050563">
    <property type="entry name" value="4-hydroxybenzoyl-CoA_TE"/>
</dbReference>
<gene>
    <name evidence="3" type="ORF">SAMN06265368_0020</name>
</gene>
<dbReference type="AlphaFoldDB" id="A0A285N813"/>
<organism evidence="3 4">
    <name type="scientific">Cohaesibacter gelatinilyticus</name>
    <dbReference type="NCBI Taxonomy" id="372072"/>
    <lineage>
        <taxon>Bacteria</taxon>
        <taxon>Pseudomonadati</taxon>
        <taxon>Pseudomonadota</taxon>
        <taxon>Alphaproteobacteria</taxon>
        <taxon>Hyphomicrobiales</taxon>
        <taxon>Cohaesibacteraceae</taxon>
    </lineage>
</organism>
<dbReference type="CDD" id="cd00586">
    <property type="entry name" value="4HBT"/>
    <property type="match status" value="1"/>
</dbReference>
<evidence type="ECO:0000256" key="1">
    <source>
        <dbReference type="ARBA" id="ARBA00005953"/>
    </source>
</evidence>
<evidence type="ECO:0000256" key="2">
    <source>
        <dbReference type="ARBA" id="ARBA00022801"/>
    </source>
</evidence>
<dbReference type="Gene3D" id="3.10.129.10">
    <property type="entry name" value="Hotdog Thioesterase"/>
    <property type="match status" value="2"/>
</dbReference>
<dbReference type="EMBL" id="OBEL01000001">
    <property type="protein sequence ID" value="SNZ05053.1"/>
    <property type="molecule type" value="Genomic_DNA"/>
</dbReference>
<dbReference type="Proteomes" id="UP000219439">
    <property type="component" value="Unassembled WGS sequence"/>
</dbReference>
<dbReference type="PANTHER" id="PTHR31793:SF27">
    <property type="entry name" value="NOVEL THIOESTERASE SUPERFAMILY DOMAIN AND SAPOSIN A-TYPE DOMAIN CONTAINING PROTEIN (0610012H03RIK)"/>
    <property type="match status" value="1"/>
</dbReference>
<dbReference type="SUPFAM" id="SSF54637">
    <property type="entry name" value="Thioesterase/thiol ester dehydrase-isomerase"/>
    <property type="match status" value="2"/>
</dbReference>
<comment type="similarity">
    <text evidence="1">Belongs to the 4-hydroxybenzoyl-CoA thioesterase family.</text>
</comment>
<evidence type="ECO:0000313" key="4">
    <source>
        <dbReference type="Proteomes" id="UP000219439"/>
    </source>
</evidence>
<keyword evidence="2 3" id="KW-0378">Hydrolase</keyword>
<accession>A0A285N813</accession>
<keyword evidence="4" id="KW-1185">Reference proteome</keyword>
<dbReference type="OrthoDB" id="7597365at2"/>
<dbReference type="InterPro" id="IPR029069">
    <property type="entry name" value="HotDog_dom_sf"/>
</dbReference>
<dbReference type="RefSeq" id="WP_141401139.1">
    <property type="nucleotide sequence ID" value="NZ_OBEL01000001.1"/>
</dbReference>